<dbReference type="Proteomes" id="UP000176445">
    <property type="component" value="Unassembled WGS sequence"/>
</dbReference>
<sequence>MIGGIIGGFVGATMAPQRPQHRPPPAHYAPPMVVYRDAPMIREVRRQDRCIWRRDGVIVRVDQGSCAAEGTWANLPSSPQPRAPIYRYRQY</sequence>
<evidence type="ECO:0000313" key="1">
    <source>
        <dbReference type="EMBL" id="OGG51861.1"/>
    </source>
</evidence>
<evidence type="ECO:0000313" key="2">
    <source>
        <dbReference type="Proteomes" id="UP000176445"/>
    </source>
</evidence>
<accession>A0A1F6CS84</accession>
<proteinExistence type="predicted"/>
<dbReference type="EMBL" id="MFKW01000011">
    <property type="protein sequence ID" value="OGG51861.1"/>
    <property type="molecule type" value="Genomic_DNA"/>
</dbReference>
<name>A0A1F6CS84_9BACT</name>
<organism evidence="1 2">
    <name type="scientific">Candidatus Kaiserbacteria bacterium RIFCSPHIGHO2_01_FULL_54_36b</name>
    <dbReference type="NCBI Taxonomy" id="1798483"/>
    <lineage>
        <taxon>Bacteria</taxon>
        <taxon>Candidatus Kaiseribacteriota</taxon>
    </lineage>
</organism>
<protein>
    <submittedName>
        <fullName evidence="1">Uncharacterized protein</fullName>
    </submittedName>
</protein>
<reference evidence="1 2" key="1">
    <citation type="journal article" date="2016" name="Nat. Commun.">
        <title>Thousands of microbial genomes shed light on interconnected biogeochemical processes in an aquifer system.</title>
        <authorList>
            <person name="Anantharaman K."/>
            <person name="Brown C.T."/>
            <person name="Hug L.A."/>
            <person name="Sharon I."/>
            <person name="Castelle C.J."/>
            <person name="Probst A.J."/>
            <person name="Thomas B.C."/>
            <person name="Singh A."/>
            <person name="Wilkins M.J."/>
            <person name="Karaoz U."/>
            <person name="Brodie E.L."/>
            <person name="Williams K.H."/>
            <person name="Hubbard S.S."/>
            <person name="Banfield J.F."/>
        </authorList>
    </citation>
    <scope>NUCLEOTIDE SEQUENCE [LARGE SCALE GENOMIC DNA]</scope>
</reference>
<dbReference type="AlphaFoldDB" id="A0A1F6CS84"/>
<comment type="caution">
    <text evidence="1">The sequence shown here is derived from an EMBL/GenBank/DDBJ whole genome shotgun (WGS) entry which is preliminary data.</text>
</comment>
<gene>
    <name evidence="1" type="ORF">A2704_00385</name>
</gene>